<reference evidence="1" key="1">
    <citation type="submission" date="2023-01" db="EMBL/GenBank/DDBJ databases">
        <title>Genome assembly of the deep-sea coral Lophelia pertusa.</title>
        <authorList>
            <person name="Herrera S."/>
            <person name="Cordes E."/>
        </authorList>
    </citation>
    <scope>NUCLEOTIDE SEQUENCE</scope>
    <source>
        <strain evidence="1">USNM1676648</strain>
        <tissue evidence="1">Polyp</tissue>
    </source>
</reference>
<name>A0A9W9ZYA3_9CNID</name>
<comment type="caution">
    <text evidence="1">The sequence shown here is derived from an EMBL/GenBank/DDBJ whole genome shotgun (WGS) entry which is preliminary data.</text>
</comment>
<dbReference type="EMBL" id="MU825420">
    <property type="protein sequence ID" value="KAJ7390081.1"/>
    <property type="molecule type" value="Genomic_DNA"/>
</dbReference>
<protein>
    <submittedName>
        <fullName evidence="1">Uncharacterized protein</fullName>
    </submittedName>
</protein>
<evidence type="ECO:0000313" key="2">
    <source>
        <dbReference type="Proteomes" id="UP001163046"/>
    </source>
</evidence>
<evidence type="ECO:0000313" key="1">
    <source>
        <dbReference type="EMBL" id="KAJ7390081.1"/>
    </source>
</evidence>
<organism evidence="1 2">
    <name type="scientific">Desmophyllum pertusum</name>
    <dbReference type="NCBI Taxonomy" id="174260"/>
    <lineage>
        <taxon>Eukaryota</taxon>
        <taxon>Metazoa</taxon>
        <taxon>Cnidaria</taxon>
        <taxon>Anthozoa</taxon>
        <taxon>Hexacorallia</taxon>
        <taxon>Scleractinia</taxon>
        <taxon>Caryophylliina</taxon>
        <taxon>Caryophylliidae</taxon>
        <taxon>Desmophyllum</taxon>
    </lineage>
</organism>
<accession>A0A9W9ZYA3</accession>
<dbReference type="Proteomes" id="UP001163046">
    <property type="component" value="Unassembled WGS sequence"/>
</dbReference>
<sequence length="232" mass="25172">MPFAAPRKGNISVVKFYSMAGERKARILPLTGIKLKDKGLFSAIHPERKTQHSTCCCYGKDTPTSRLEMLLKESKLVQESYGKTQKQGYLPYTVTCKHTGSGKLQVQVPKTLSGGWKGERKEKEHGGWLLKGKTSPQHQTPVELANGNKEIIDLLNNPDKAAEILPKKAKPPAAAEIGRGGSVETDTNSLVPVQIRADNVIINQQYTTTVKNGNVAIGPGSQVVNAQDATAK</sequence>
<gene>
    <name evidence="1" type="ORF">OS493_027111</name>
</gene>
<dbReference type="AlphaFoldDB" id="A0A9W9ZYA3"/>
<keyword evidence="2" id="KW-1185">Reference proteome</keyword>
<proteinExistence type="predicted"/>